<dbReference type="OrthoDB" id="1094835at2"/>
<organism evidence="1 2">
    <name type="scientific">Sanguibacteroides justesenii</name>
    <dbReference type="NCBI Taxonomy" id="1547597"/>
    <lineage>
        <taxon>Bacteria</taxon>
        <taxon>Pseudomonadati</taxon>
        <taxon>Bacteroidota</taxon>
        <taxon>Bacteroidia</taxon>
        <taxon>Bacteroidales</taxon>
        <taxon>Porphyromonadaceae</taxon>
        <taxon>Sanguibacteroides</taxon>
    </lineage>
</organism>
<dbReference type="InterPro" id="IPR032183">
    <property type="entry name" value="PKD-like"/>
</dbReference>
<comment type="caution">
    <text evidence="1">The sequence shown here is derived from an EMBL/GenBank/DDBJ whole genome shotgun (WGS) entry which is preliminary data.</text>
</comment>
<evidence type="ECO:0000313" key="1">
    <source>
        <dbReference type="EMBL" id="KIO44207.1"/>
    </source>
</evidence>
<protein>
    <recommendedName>
        <fullName evidence="3">Bacteroidetes PKD-like domain-containing protein</fullName>
    </recommendedName>
</protein>
<name>A0A0C3NDM4_9PORP</name>
<dbReference type="RefSeq" id="WP_041505440.1">
    <property type="nucleotide sequence ID" value="NZ_JPIU01000040.1"/>
</dbReference>
<dbReference type="AlphaFoldDB" id="A0A0C3NDM4"/>
<gene>
    <name evidence="1" type="ORF">BA92_12630</name>
</gene>
<dbReference type="EMBL" id="JPIU01000040">
    <property type="protein sequence ID" value="KIO44207.1"/>
    <property type="molecule type" value="Genomic_DNA"/>
</dbReference>
<accession>A0A0C3NDM4</accession>
<evidence type="ECO:0000313" key="2">
    <source>
        <dbReference type="Proteomes" id="UP000031980"/>
    </source>
</evidence>
<sequence length="523" mass="58917">MKIRIIIIALWASLLAACYEDKGNYDLVDYNKITIATVAAETKTTVVLGESVKITPKITWKYPERDTTENAFDYTWIHTWGGDTIAKTRVLEYTPEECGNFTCYLYVTEKATGVITRYQTSVTVQSPYLKGWFILSENNGKTNLNFVRRDSRKDNDNKTIYYWTDFIDLYSQLHPNDPLASEVPVRSDAYIVGNEEDEVVIIYKGGRASVLNGLDFSKVLEIKDEFPGGVYPVGFETKQFIRGGYCDFVLGTDGKLYWRKNTNSTVMKHEQMFMNVAVYFPGGGADISEFFNINVYAANFILGYDQLHKRFVACYTSFNSGNSYLGGKIDIINPVDPTTFVDILNLDGYKLLYCGDFTDGKNYVNILKQESTGKYLMQTYKLSGGYNSLSVTNASQEEFTGSDKISDNTVFWKLRKASYLYFGEGNRLYFYDMSTKAVKLYASLPDGGNITHLMESPSSGGDYLLGVATDKGYFYLINAVDAEILGSPDPGAVGIQHQVSGLGNIKSVSWKWGGYYNLVFDRY</sequence>
<dbReference type="Pfam" id="PF16407">
    <property type="entry name" value="PKD_2"/>
    <property type="match status" value="1"/>
</dbReference>
<evidence type="ECO:0008006" key="3">
    <source>
        <dbReference type="Google" id="ProtNLM"/>
    </source>
</evidence>
<dbReference type="Proteomes" id="UP000031980">
    <property type="component" value="Unassembled WGS sequence"/>
</dbReference>
<dbReference type="SUPFAM" id="SSF50998">
    <property type="entry name" value="Quinoprotein alcohol dehydrogenase-like"/>
    <property type="match status" value="1"/>
</dbReference>
<dbReference type="PROSITE" id="PS51257">
    <property type="entry name" value="PROKAR_LIPOPROTEIN"/>
    <property type="match status" value="1"/>
</dbReference>
<dbReference type="InterPro" id="IPR011047">
    <property type="entry name" value="Quinoprotein_ADH-like_sf"/>
</dbReference>
<reference evidence="1 2" key="1">
    <citation type="submission" date="2014-07" db="EMBL/GenBank/DDBJ databases">
        <title>Porphyromonadaceae bacterium OUH 308042 = ATCC BAA-2681 = DSM 28342 draft genome.</title>
        <authorList>
            <person name="Sydenham T.V."/>
            <person name="Hasman H."/>
            <person name="Justensen U.S."/>
        </authorList>
    </citation>
    <scope>NUCLEOTIDE SEQUENCE [LARGE SCALE GENOMIC DNA]</scope>
    <source>
        <strain evidence="1 2">OUH 308042</strain>
    </source>
</reference>
<proteinExistence type="predicted"/>
<keyword evidence="2" id="KW-1185">Reference proteome</keyword>